<dbReference type="AlphaFoldDB" id="A0A2T7PFP8"/>
<evidence type="ECO:0000313" key="2">
    <source>
        <dbReference type="Proteomes" id="UP000245119"/>
    </source>
</evidence>
<dbReference type="Gene3D" id="3.40.50.300">
    <property type="entry name" value="P-loop containing nucleotide triphosphate hydrolases"/>
    <property type="match status" value="1"/>
</dbReference>
<dbReference type="InterPro" id="IPR051135">
    <property type="entry name" value="Gal/GlcNAc/GalNAc_ST"/>
</dbReference>
<gene>
    <name evidence="1" type="ORF">C0Q70_07629</name>
</gene>
<dbReference type="InterPro" id="IPR027417">
    <property type="entry name" value="P-loop_NTPase"/>
</dbReference>
<dbReference type="Proteomes" id="UP000245119">
    <property type="component" value="Linkage Group LG4"/>
</dbReference>
<accession>A0A2T7PFP8</accession>
<sequence length="468" mass="52711">MSVLAGEDDASDVVYMFPTGQDNTSDAVSFLSLAGQDGEGHNVSGGGSHALPVRRGDHLVQRASLAAGTLEERSAPVTTFSIPQTCNCTKEVSTAIKQAAAARATIAKNIEGTNNYPTNKRQIIVLSYGRSGSSFTADIVIQDPRTFFVFEPLYRVIIRYTGSDQLHDVSIVGNDKFAPKPNEKGELVNPEPYAIEGSPTYANYSVEATQILRFFLTCQFEYLKADDLLNFMFLNRNNTIEFYKCFRDFPKNEAYFPKYLGCLWKFKELCLSKEIQVAKVIRFPARILRPLMEEFPKLKVLYLVRDPRGTLSSEMTILKTYEKTGIKEAAETFCGMVNDDAENIRLLSESYPDRIRTIRYETIARDAVAAARRMYDFLELSFTPKIEGYIRKITSAKKDGHNFSTSRKDSWAAANKWRTLSSYKNVRAVDSACEDVYDAVGFVKVPRESYLRDINTSLASRESLMENI</sequence>
<dbReference type="SUPFAM" id="SSF52540">
    <property type="entry name" value="P-loop containing nucleoside triphosphate hydrolases"/>
    <property type="match status" value="1"/>
</dbReference>
<dbReference type="EMBL" id="PZQS01000004">
    <property type="protein sequence ID" value="PVD32200.1"/>
    <property type="molecule type" value="Genomic_DNA"/>
</dbReference>
<dbReference type="GO" id="GO:0001517">
    <property type="term" value="F:N-acetylglucosamine 6-O-sulfotransferase activity"/>
    <property type="evidence" value="ECO:0007669"/>
    <property type="project" value="TreeGrafter"/>
</dbReference>
<dbReference type="PANTHER" id="PTHR10704:SF44">
    <property type="entry name" value="LD35051P-RELATED"/>
    <property type="match status" value="1"/>
</dbReference>
<dbReference type="GO" id="GO:0006790">
    <property type="term" value="P:sulfur compound metabolic process"/>
    <property type="evidence" value="ECO:0007669"/>
    <property type="project" value="TreeGrafter"/>
</dbReference>
<dbReference type="GO" id="GO:0006044">
    <property type="term" value="P:N-acetylglucosamine metabolic process"/>
    <property type="evidence" value="ECO:0007669"/>
    <property type="project" value="TreeGrafter"/>
</dbReference>
<keyword evidence="2" id="KW-1185">Reference proteome</keyword>
<dbReference type="OrthoDB" id="6410525at2759"/>
<reference evidence="1 2" key="1">
    <citation type="submission" date="2018-04" db="EMBL/GenBank/DDBJ databases">
        <title>The genome of golden apple snail Pomacea canaliculata provides insight into stress tolerance and invasive adaptation.</title>
        <authorList>
            <person name="Liu C."/>
            <person name="Liu B."/>
            <person name="Ren Y."/>
            <person name="Zhang Y."/>
            <person name="Wang H."/>
            <person name="Li S."/>
            <person name="Jiang F."/>
            <person name="Yin L."/>
            <person name="Zhang G."/>
            <person name="Qian W."/>
            <person name="Fan W."/>
        </authorList>
    </citation>
    <scope>NUCLEOTIDE SEQUENCE [LARGE SCALE GENOMIC DNA]</scope>
    <source>
        <strain evidence="1">SZHN2017</strain>
        <tissue evidence="1">Muscle</tissue>
    </source>
</reference>
<protein>
    <submittedName>
        <fullName evidence="1">Uncharacterized protein</fullName>
    </submittedName>
</protein>
<dbReference type="Pfam" id="PF13469">
    <property type="entry name" value="Sulfotransfer_3"/>
    <property type="match status" value="1"/>
</dbReference>
<organism evidence="1 2">
    <name type="scientific">Pomacea canaliculata</name>
    <name type="common">Golden apple snail</name>
    <dbReference type="NCBI Taxonomy" id="400727"/>
    <lineage>
        <taxon>Eukaryota</taxon>
        <taxon>Metazoa</taxon>
        <taxon>Spiralia</taxon>
        <taxon>Lophotrochozoa</taxon>
        <taxon>Mollusca</taxon>
        <taxon>Gastropoda</taxon>
        <taxon>Caenogastropoda</taxon>
        <taxon>Architaenioglossa</taxon>
        <taxon>Ampullarioidea</taxon>
        <taxon>Ampullariidae</taxon>
        <taxon>Pomacea</taxon>
    </lineage>
</organism>
<name>A0A2T7PFP8_POMCA</name>
<comment type="caution">
    <text evidence="1">The sequence shown here is derived from an EMBL/GenBank/DDBJ whole genome shotgun (WGS) entry which is preliminary data.</text>
</comment>
<evidence type="ECO:0000313" key="1">
    <source>
        <dbReference type="EMBL" id="PVD32200.1"/>
    </source>
</evidence>
<proteinExistence type="predicted"/>
<dbReference type="PANTHER" id="PTHR10704">
    <property type="entry name" value="CARBOHYDRATE SULFOTRANSFERASE"/>
    <property type="match status" value="1"/>
</dbReference>